<dbReference type="InterPro" id="IPR007219">
    <property type="entry name" value="XnlR_reg_dom"/>
</dbReference>
<name>A0AAN6DBM1_PICAN</name>
<dbReference type="GeneID" id="66129386"/>
<comment type="subcellular location">
    <subcellularLocation>
        <location evidence="1">Nucleus</location>
    </subcellularLocation>
</comment>
<feature type="region of interest" description="Disordered" evidence="9">
    <location>
        <begin position="77"/>
        <end position="130"/>
    </location>
</feature>
<feature type="compositionally biased region" description="Basic and acidic residues" evidence="9">
    <location>
        <begin position="121"/>
        <end position="130"/>
    </location>
</feature>
<accession>A0AAN6DBM1</accession>
<evidence type="ECO:0000313" key="13">
    <source>
        <dbReference type="Proteomes" id="UP001196530"/>
    </source>
</evidence>
<dbReference type="CDD" id="cd12148">
    <property type="entry name" value="fungal_TF_MHR"/>
    <property type="match status" value="1"/>
</dbReference>
<gene>
    <name evidence="12" type="ORF">KL928_005335</name>
</gene>
<keyword evidence="3" id="KW-0862">Zinc</keyword>
<dbReference type="Proteomes" id="UP001196530">
    <property type="component" value="Unassembled WGS sequence"/>
</dbReference>
<evidence type="ECO:0000256" key="1">
    <source>
        <dbReference type="ARBA" id="ARBA00004123"/>
    </source>
</evidence>
<feature type="compositionally biased region" description="Polar residues" evidence="9">
    <location>
        <begin position="101"/>
        <end position="116"/>
    </location>
</feature>
<dbReference type="Pfam" id="PF04082">
    <property type="entry name" value="Fungal_trans"/>
    <property type="match status" value="1"/>
</dbReference>
<dbReference type="GO" id="GO:0043565">
    <property type="term" value="F:sequence-specific DNA binding"/>
    <property type="evidence" value="ECO:0007669"/>
    <property type="project" value="TreeGrafter"/>
</dbReference>
<reference evidence="12" key="1">
    <citation type="journal article" date="2021" name="G3 (Bethesda)">
        <title>Genomic diversity, chromosomal rearrangements, and interspecies hybridization in the ogataea polymorpha species complex.</title>
        <authorList>
            <person name="Hanson S.J."/>
            <person name="Cinneide E.O."/>
            <person name="Salzberg L.I."/>
            <person name="Wolfe K.H."/>
            <person name="McGowan J."/>
            <person name="Fitzpatrick D.A."/>
            <person name="Matlin K."/>
        </authorList>
    </citation>
    <scope>NUCLEOTIDE SEQUENCE</scope>
    <source>
        <strain evidence="12">61-244</strain>
    </source>
</reference>
<dbReference type="GO" id="GO:0006351">
    <property type="term" value="P:DNA-templated transcription"/>
    <property type="evidence" value="ECO:0007669"/>
    <property type="project" value="InterPro"/>
</dbReference>
<evidence type="ECO:0000256" key="9">
    <source>
        <dbReference type="SAM" id="MobiDB-lite"/>
    </source>
</evidence>
<dbReference type="PROSITE" id="PS50048">
    <property type="entry name" value="ZN2_CY6_FUNGAL_2"/>
    <property type="match status" value="1"/>
</dbReference>
<evidence type="ECO:0000256" key="4">
    <source>
        <dbReference type="ARBA" id="ARBA00023015"/>
    </source>
</evidence>
<keyword evidence="4" id="KW-0805">Transcription regulation</keyword>
<dbReference type="PANTHER" id="PTHR47782">
    <property type="entry name" value="ZN(II)2CYS6 TRANSCRIPTION FACTOR (EUROFUNG)-RELATED"/>
    <property type="match status" value="1"/>
</dbReference>
<dbReference type="EMBL" id="JAHLUX010000014">
    <property type="protein sequence ID" value="KAG7815736.1"/>
    <property type="molecule type" value="Genomic_DNA"/>
</dbReference>
<evidence type="ECO:0000256" key="5">
    <source>
        <dbReference type="ARBA" id="ARBA00023125"/>
    </source>
</evidence>
<evidence type="ECO:0000256" key="10">
    <source>
        <dbReference type="SAM" id="Phobius"/>
    </source>
</evidence>
<keyword evidence="7" id="KW-0539">Nucleus</keyword>
<dbReference type="PANTHER" id="PTHR47782:SF12">
    <property type="entry name" value="ZN(II)2CYS6 TRANSCRIPTION FACTOR (EUROFUNG)"/>
    <property type="match status" value="1"/>
</dbReference>
<comment type="caution">
    <text evidence="12">The sequence shown here is derived from an EMBL/GenBank/DDBJ whole genome shotgun (WGS) entry which is preliminary data.</text>
</comment>
<dbReference type="GO" id="GO:0005634">
    <property type="term" value="C:nucleus"/>
    <property type="evidence" value="ECO:0007669"/>
    <property type="project" value="UniProtKB-SubCell"/>
</dbReference>
<dbReference type="Pfam" id="PF00172">
    <property type="entry name" value="Zn_clus"/>
    <property type="match status" value="1"/>
</dbReference>
<feature type="coiled-coil region" evidence="8">
    <location>
        <begin position="130"/>
        <end position="157"/>
    </location>
</feature>
<evidence type="ECO:0000256" key="8">
    <source>
        <dbReference type="SAM" id="Coils"/>
    </source>
</evidence>
<evidence type="ECO:0000256" key="3">
    <source>
        <dbReference type="ARBA" id="ARBA00022833"/>
    </source>
</evidence>
<keyword evidence="10" id="KW-1133">Transmembrane helix</keyword>
<proteinExistence type="predicted"/>
<dbReference type="GO" id="GO:0000981">
    <property type="term" value="F:DNA-binding transcription factor activity, RNA polymerase II-specific"/>
    <property type="evidence" value="ECO:0007669"/>
    <property type="project" value="InterPro"/>
</dbReference>
<keyword evidence="10" id="KW-0472">Membrane</keyword>
<evidence type="ECO:0000313" key="12">
    <source>
        <dbReference type="EMBL" id="KAG7815736.1"/>
    </source>
</evidence>
<dbReference type="SUPFAM" id="SSF57701">
    <property type="entry name" value="Zn2/Cys6 DNA-binding domain"/>
    <property type="match status" value="1"/>
</dbReference>
<dbReference type="AlphaFoldDB" id="A0AAN6DBM1"/>
<keyword evidence="2" id="KW-0479">Metal-binding</keyword>
<dbReference type="Gene3D" id="4.10.240.10">
    <property type="entry name" value="Zn(2)-C6 fungal-type DNA-binding domain"/>
    <property type="match status" value="1"/>
</dbReference>
<dbReference type="CDD" id="cd00067">
    <property type="entry name" value="GAL4"/>
    <property type="match status" value="1"/>
</dbReference>
<dbReference type="GO" id="GO:0008270">
    <property type="term" value="F:zinc ion binding"/>
    <property type="evidence" value="ECO:0007669"/>
    <property type="project" value="InterPro"/>
</dbReference>
<organism evidence="12 13">
    <name type="scientific">Pichia angusta</name>
    <name type="common">Yeast</name>
    <name type="synonym">Hansenula polymorpha</name>
    <dbReference type="NCBI Taxonomy" id="870730"/>
    <lineage>
        <taxon>Eukaryota</taxon>
        <taxon>Fungi</taxon>
        <taxon>Dikarya</taxon>
        <taxon>Ascomycota</taxon>
        <taxon>Saccharomycotina</taxon>
        <taxon>Pichiomycetes</taxon>
        <taxon>Pichiales</taxon>
        <taxon>Pichiaceae</taxon>
        <taxon>Ogataea</taxon>
    </lineage>
</organism>
<feature type="domain" description="Zn(2)-C6 fungal-type" evidence="11">
    <location>
        <begin position="44"/>
        <end position="73"/>
    </location>
</feature>
<keyword evidence="5" id="KW-0238">DNA-binding</keyword>
<keyword evidence="10" id="KW-0812">Transmembrane</keyword>
<feature type="transmembrane region" description="Helical" evidence="10">
    <location>
        <begin position="615"/>
        <end position="638"/>
    </location>
</feature>
<evidence type="ECO:0000256" key="6">
    <source>
        <dbReference type="ARBA" id="ARBA00023163"/>
    </source>
</evidence>
<dbReference type="PROSITE" id="PS00463">
    <property type="entry name" value="ZN2_CY6_FUNGAL_1"/>
    <property type="match status" value="1"/>
</dbReference>
<keyword evidence="6" id="KW-0804">Transcription</keyword>
<dbReference type="SMART" id="SM00906">
    <property type="entry name" value="Fungal_trans"/>
    <property type="match status" value="1"/>
</dbReference>
<evidence type="ECO:0000259" key="11">
    <source>
        <dbReference type="PROSITE" id="PS50048"/>
    </source>
</evidence>
<evidence type="ECO:0000256" key="2">
    <source>
        <dbReference type="ARBA" id="ARBA00022723"/>
    </source>
</evidence>
<dbReference type="GO" id="GO:0045944">
    <property type="term" value="P:positive regulation of transcription by RNA polymerase II"/>
    <property type="evidence" value="ECO:0007669"/>
    <property type="project" value="TreeGrafter"/>
</dbReference>
<dbReference type="SMART" id="SM00066">
    <property type="entry name" value="GAL4"/>
    <property type="match status" value="1"/>
</dbReference>
<dbReference type="InterPro" id="IPR052202">
    <property type="entry name" value="Yeast_MetPath_Reg"/>
</dbReference>
<protein>
    <recommendedName>
        <fullName evidence="11">Zn(2)-C6 fungal-type domain-containing protein</fullName>
    </recommendedName>
</protein>
<dbReference type="RefSeq" id="XP_043057316.1">
    <property type="nucleotide sequence ID" value="XM_043206133.1"/>
</dbReference>
<dbReference type="InterPro" id="IPR001138">
    <property type="entry name" value="Zn2Cys6_DnaBD"/>
</dbReference>
<dbReference type="InterPro" id="IPR036864">
    <property type="entry name" value="Zn2-C6_fun-type_DNA-bd_sf"/>
</dbReference>
<keyword evidence="8" id="KW-0175">Coiled coil</keyword>
<sequence>MVSRRNKFVFVQTLFEKGEEPEKLAGRENRRTLAQTKRTRVSLACDRCKRRKKRCEGQDPCENCKLADARCSYSRALKTQTGGTRIKESGVDGKTPIQAPVENSGSTSEPQPTSPRNSKKHSPDAESAHADENEVLAEALENRILVLKKQFSRLQEELAALRPHAARAETSSSDFYKSIRLILHDTQDETYAGSTAIVSKVNSIKNWILSKIYKEMKDSHSLAKPPPDHAKMMSFLDSHTSSTVPVAPTKELERMYVQYFNRLMGQRYFFYEPEELEQLFEAHFGKSQLLCPIFTCRAHQDAIANLILGTGCRLVMMSKQMNFLDPKVYFDRAMDLLSNTDSALNSLDQIRLIMYISLYLLVSYDHNVKFTMNIWELSGLAIRKITQTGLHRFSVPAVATAKEYETRKRIFWSVYTFEKVLCMTLGRPASISEDEIDVPYPLNIDSLVEIDANDLHKLQIEQQRLQYQQHDHRITYPPKISRTYYLIQMCRVRELELRIGTLEQSIAVPLAASMIDTAPHIEPQFNARYQQIETELETWRSQLPTESEFLDGLRREIPFEYLTLCYHRSKMFLCLTRLMHSVDTDHKSFHALLVEISEAAGGVCKAYMAITKDPAFGYGMFSLHSVFLVGIILAYSILNLDHELLVTSQVWRFHNYLRHCSVLLSRFAERTKKAASFRILFDRLLEEGVFRTAVGSPALPATPASFYSHTFESGDLELRNLMDIFSSTAENHWNISDEEEFLEKLDSSRSLRR</sequence>
<evidence type="ECO:0000256" key="7">
    <source>
        <dbReference type="ARBA" id="ARBA00023242"/>
    </source>
</evidence>